<sequence length="337" mass="36556">MTEQTTSPRKHRAATLTDRYVHAATRRLGDDQRDDVALELRAGIADRVEALREERPDLDATEAERAALVELGDPDALSASYTGALQHLIGPELFPAWSRVLRAVLVTVVPLVTAVVMAIDAFGGEPLLSIAGHGAWMALTLVVHIGFWVTLSFAIVERSASPEVTTEAMGVAPWTPDSLPQLPRGPRGAIGETITNVVWLAILALLLIWQQVAPMVRIDGEQLPVIDPDLWSFWMPLVLLTLVAEAAFEIVKYLAGATWTVGFAALNTLTGLLFAAPVVWLASEERLLNPAFVEAMRDHVGGFDAGTVHTVTLVVALGIWLWDTVDGWTKASRTLRG</sequence>
<keyword evidence="1" id="KW-0472">Membrane</keyword>
<evidence type="ECO:0000313" key="4">
    <source>
        <dbReference type="Proteomes" id="UP000297025"/>
    </source>
</evidence>
<organism evidence="3 4">
    <name type="scientific">Nocardioides daphniae</name>
    <dbReference type="NCBI Taxonomy" id="402297"/>
    <lineage>
        <taxon>Bacteria</taxon>
        <taxon>Bacillati</taxon>
        <taxon>Actinomycetota</taxon>
        <taxon>Actinomycetes</taxon>
        <taxon>Propionibacteriales</taxon>
        <taxon>Nocardioidaceae</taxon>
        <taxon>Nocardioides</taxon>
    </lineage>
</organism>
<feature type="transmembrane region" description="Helical" evidence="1">
    <location>
        <begin position="103"/>
        <end position="123"/>
    </location>
</feature>
<feature type="transmembrane region" description="Helical" evidence="1">
    <location>
        <begin position="303"/>
        <end position="322"/>
    </location>
</feature>
<evidence type="ECO:0000313" key="5">
    <source>
        <dbReference type="Proteomes" id="UP000630594"/>
    </source>
</evidence>
<dbReference type="NCBIfam" id="NF038403">
    <property type="entry name" value="perm_prefix_1"/>
    <property type="match status" value="1"/>
</dbReference>
<dbReference type="RefSeq" id="WP_135833011.1">
    <property type="nucleotide sequence ID" value="NZ_BMCK01000003.1"/>
</dbReference>
<reference evidence="5" key="3">
    <citation type="journal article" date="2019" name="Int. J. Syst. Evol. Microbiol.">
        <title>The Global Catalogue of Microorganisms (GCM) 10K type strain sequencing project: providing services to taxonomists for standard genome sequencing and annotation.</title>
        <authorList>
            <consortium name="The Broad Institute Genomics Platform"/>
            <consortium name="The Broad Institute Genome Sequencing Center for Infectious Disease"/>
            <person name="Wu L."/>
            <person name="Ma J."/>
        </authorList>
    </citation>
    <scope>NUCLEOTIDE SEQUENCE [LARGE SCALE GENOMIC DNA]</scope>
    <source>
        <strain evidence="5">CCM 7403</strain>
    </source>
</reference>
<proteinExistence type="predicted"/>
<keyword evidence="5" id="KW-1185">Reference proteome</keyword>
<dbReference type="OrthoDB" id="3171769at2"/>
<feature type="transmembrane region" description="Helical" evidence="1">
    <location>
        <begin position="233"/>
        <end position="251"/>
    </location>
</feature>
<protein>
    <submittedName>
        <fullName evidence="3">Uncharacterized protein</fullName>
    </submittedName>
</protein>
<name>A0A4P7UF72_9ACTN</name>
<dbReference type="InterPro" id="IPR047928">
    <property type="entry name" value="Perm_prefix_1"/>
</dbReference>
<dbReference type="EMBL" id="CP038462">
    <property type="protein sequence ID" value="QCC77968.1"/>
    <property type="molecule type" value="Genomic_DNA"/>
</dbReference>
<dbReference type="AlphaFoldDB" id="A0A4P7UF72"/>
<feature type="transmembrane region" description="Helical" evidence="1">
    <location>
        <begin position="263"/>
        <end position="283"/>
    </location>
</feature>
<evidence type="ECO:0000256" key="1">
    <source>
        <dbReference type="SAM" id="Phobius"/>
    </source>
</evidence>
<reference evidence="2" key="5">
    <citation type="submission" date="2024-05" db="EMBL/GenBank/DDBJ databases">
        <authorList>
            <person name="Sun Q."/>
            <person name="Sedlacek I."/>
        </authorList>
    </citation>
    <scope>NUCLEOTIDE SEQUENCE</scope>
    <source>
        <strain evidence="2">CCM 7403</strain>
    </source>
</reference>
<feature type="transmembrane region" description="Helical" evidence="1">
    <location>
        <begin position="194"/>
        <end position="213"/>
    </location>
</feature>
<evidence type="ECO:0000313" key="2">
    <source>
        <dbReference type="EMBL" id="GGD23498.1"/>
    </source>
</evidence>
<keyword evidence="1" id="KW-0812">Transmembrane</keyword>
<reference evidence="3 4" key="1">
    <citation type="journal article" date="2008" name="Int. J. Syst. Evol. Microbiol.">
        <title>Nocardioides daphniae sp. nov., isolated from Daphnia cucullata (Crustacea: Cladocera).</title>
        <authorList>
            <person name="Toth E.M."/>
            <person name="Keki Z."/>
            <person name="Homonnay Z.G."/>
            <person name="Borsodi A.K."/>
            <person name="Marialigeti K."/>
            <person name="Schumann P."/>
        </authorList>
    </citation>
    <scope>NUCLEOTIDE SEQUENCE [LARGE SCALE GENOMIC DNA]</scope>
    <source>
        <strain evidence="3 4">JCM 16608</strain>
    </source>
</reference>
<dbReference type="EMBL" id="BMCK01000003">
    <property type="protein sequence ID" value="GGD23498.1"/>
    <property type="molecule type" value="Genomic_DNA"/>
</dbReference>
<reference evidence="2" key="2">
    <citation type="journal article" date="2014" name="Int. J. Syst. Evol. Microbiol.">
        <title>Complete genome of a new Firmicutes species belonging to the dominant human colonic microbiota ('Ruminococcus bicirculans') reveals two chromosomes and a selective capacity to utilize plant glucans.</title>
        <authorList>
            <consortium name="NISC Comparative Sequencing Program"/>
            <person name="Wegmann U."/>
            <person name="Louis P."/>
            <person name="Goesmann A."/>
            <person name="Henrissat B."/>
            <person name="Duncan S.H."/>
            <person name="Flint H.J."/>
        </authorList>
    </citation>
    <scope>NUCLEOTIDE SEQUENCE</scope>
    <source>
        <strain evidence="2">CCM 7403</strain>
    </source>
</reference>
<feature type="transmembrane region" description="Helical" evidence="1">
    <location>
        <begin position="135"/>
        <end position="156"/>
    </location>
</feature>
<keyword evidence="1" id="KW-1133">Transmembrane helix</keyword>
<dbReference type="KEGG" id="ndp:E2C04_13670"/>
<dbReference type="Proteomes" id="UP000630594">
    <property type="component" value="Unassembled WGS sequence"/>
</dbReference>
<reference evidence="3" key="4">
    <citation type="submission" date="2019-03" db="EMBL/GenBank/DDBJ databases">
        <authorList>
            <person name="Huang Y."/>
        </authorList>
    </citation>
    <scope>NUCLEOTIDE SEQUENCE</scope>
    <source>
        <strain evidence="3">JCM 16608</strain>
    </source>
</reference>
<accession>A0A4P7UF72</accession>
<evidence type="ECO:0000313" key="3">
    <source>
        <dbReference type="EMBL" id="QCC77968.1"/>
    </source>
</evidence>
<gene>
    <name evidence="3" type="ORF">E2C04_13670</name>
    <name evidence="2" type="ORF">GCM10007231_23270</name>
</gene>
<dbReference type="Proteomes" id="UP000297025">
    <property type="component" value="Chromosome"/>
</dbReference>